<dbReference type="GO" id="GO:0046677">
    <property type="term" value="P:response to antibiotic"/>
    <property type="evidence" value="ECO:0007669"/>
    <property type="project" value="InterPro"/>
</dbReference>
<dbReference type="GO" id="GO:0030655">
    <property type="term" value="P:beta-lactam antibiotic catabolic process"/>
    <property type="evidence" value="ECO:0007669"/>
    <property type="project" value="InterPro"/>
</dbReference>
<protein>
    <submittedName>
        <fullName evidence="4">Beta-lactamase class A</fullName>
    </submittedName>
</protein>
<evidence type="ECO:0000259" key="3">
    <source>
        <dbReference type="Pfam" id="PF13354"/>
    </source>
</evidence>
<reference evidence="4 5" key="1">
    <citation type="submission" date="2018-08" db="EMBL/GenBank/DDBJ databases">
        <title>Sequencing the genomes of 1000 actinobacteria strains.</title>
        <authorList>
            <person name="Klenk H.-P."/>
        </authorList>
    </citation>
    <scope>NUCLEOTIDE SEQUENCE [LARGE SCALE GENOMIC DNA]</scope>
    <source>
        <strain evidence="4 5">DSM 43927</strain>
    </source>
</reference>
<accession>A0A3D9SZX9</accession>
<dbReference type="SUPFAM" id="SSF56601">
    <property type="entry name" value="beta-lactamase/transpeptidase-like"/>
    <property type="match status" value="1"/>
</dbReference>
<dbReference type="Gene3D" id="3.40.710.10">
    <property type="entry name" value="DD-peptidase/beta-lactamase superfamily"/>
    <property type="match status" value="1"/>
</dbReference>
<dbReference type="PANTHER" id="PTHR35333:SF3">
    <property type="entry name" value="BETA-LACTAMASE-TYPE TRANSPEPTIDASE FOLD CONTAINING PROTEIN"/>
    <property type="match status" value="1"/>
</dbReference>
<dbReference type="InterPro" id="IPR045155">
    <property type="entry name" value="Beta-lactam_cat"/>
</dbReference>
<feature type="chain" id="PRO_5017571666" evidence="2">
    <location>
        <begin position="27"/>
        <end position="310"/>
    </location>
</feature>
<keyword evidence="5" id="KW-1185">Reference proteome</keyword>
<dbReference type="InterPro" id="IPR000871">
    <property type="entry name" value="Beta-lactam_class-A"/>
</dbReference>
<dbReference type="AlphaFoldDB" id="A0A3D9SZX9"/>
<proteinExistence type="predicted"/>
<evidence type="ECO:0000256" key="2">
    <source>
        <dbReference type="SAM" id="SignalP"/>
    </source>
</evidence>
<dbReference type="PANTHER" id="PTHR35333">
    <property type="entry name" value="BETA-LACTAMASE"/>
    <property type="match status" value="1"/>
</dbReference>
<feature type="region of interest" description="Disordered" evidence="1">
    <location>
        <begin position="280"/>
        <end position="310"/>
    </location>
</feature>
<organism evidence="4 5">
    <name type="scientific">Thermomonospora umbrina</name>
    <dbReference type="NCBI Taxonomy" id="111806"/>
    <lineage>
        <taxon>Bacteria</taxon>
        <taxon>Bacillati</taxon>
        <taxon>Actinomycetota</taxon>
        <taxon>Actinomycetes</taxon>
        <taxon>Streptosporangiales</taxon>
        <taxon>Thermomonosporaceae</taxon>
        <taxon>Thermomonospora</taxon>
    </lineage>
</organism>
<keyword evidence="2" id="KW-0732">Signal</keyword>
<name>A0A3D9SZX9_9ACTN</name>
<gene>
    <name evidence="4" type="ORF">DFJ69_2608</name>
</gene>
<feature type="signal peptide" evidence="2">
    <location>
        <begin position="1"/>
        <end position="26"/>
    </location>
</feature>
<dbReference type="Proteomes" id="UP000256661">
    <property type="component" value="Unassembled WGS sequence"/>
</dbReference>
<evidence type="ECO:0000313" key="4">
    <source>
        <dbReference type="EMBL" id="REE97151.1"/>
    </source>
</evidence>
<dbReference type="EMBL" id="QTTT01000001">
    <property type="protein sequence ID" value="REE97151.1"/>
    <property type="molecule type" value="Genomic_DNA"/>
</dbReference>
<comment type="caution">
    <text evidence="4">The sequence shown here is derived from an EMBL/GenBank/DDBJ whole genome shotgun (WGS) entry which is preliminary data.</text>
</comment>
<sequence>MTDMRPALAAIALSLALVAPWTPAHAAAPGTDDAASQPCASRRHPVVARRLGHAITSALSARTGTEAVGVYDHRRGLTCWVRGGRRYDSASVVKVTVLGVLLRRAMDRRRSLTSRERSLARAMITRSDNDATSQLWRSLGRTRLQRFLDRAAMTQTRLGKGGYWGLTQITARDEIRLLRVLTHRNGLLNDTSRAYALKLMSEVVSSQRWGVPAGAPKGSRMHLKNGWLPRHGRYWRVHSIGAFRGGDRDYTIVVLTQDTPSMSYGIRTIERVARAVHRHLNPADTSGIPATPPDPSWETSDGSAVPEPTG</sequence>
<feature type="domain" description="Beta-lactamase class A catalytic" evidence="3">
    <location>
        <begin position="118"/>
        <end position="256"/>
    </location>
</feature>
<dbReference type="GO" id="GO:0008800">
    <property type="term" value="F:beta-lactamase activity"/>
    <property type="evidence" value="ECO:0007669"/>
    <property type="project" value="InterPro"/>
</dbReference>
<evidence type="ECO:0000256" key="1">
    <source>
        <dbReference type="SAM" id="MobiDB-lite"/>
    </source>
</evidence>
<dbReference type="Pfam" id="PF13354">
    <property type="entry name" value="Beta-lactamase2"/>
    <property type="match status" value="1"/>
</dbReference>
<evidence type="ECO:0000313" key="5">
    <source>
        <dbReference type="Proteomes" id="UP000256661"/>
    </source>
</evidence>
<dbReference type="InterPro" id="IPR012338">
    <property type="entry name" value="Beta-lactam/transpept-like"/>
</dbReference>